<gene>
    <name evidence="1" type="ORF">ERS852551_03193</name>
</gene>
<protein>
    <submittedName>
        <fullName evidence="1">Uncharacterized protein</fullName>
    </submittedName>
</protein>
<sequence>MIRNPNEIQEGAKKIRMLIAGYPGIGKSTLALSAPRPLHIDVDFGIDRIEPRYRKPYIQPKSYDEILEDLTPLNVKDFDTLVFDTGGKLISLMSQWAIKKDAKYGQRDGSLSLKGYGFIGREFQRLMDYCFYELDKHIVVVFHAIEEKDGDNTRLRIKVEGQTKNNVWEPMDLGGFVEIQGNNRTIGFSNCERYFAKGTRGIHGVWQVPELGPDKTNDFLTRLFAQYNALSAAEVAQSVEEQETYEAAMAEGRKIVAGITDADSANAAMSKIKAVKHALTSKKEVNAAFNAKIKKLGLFYDNVLKKYTSAPPEGDKGAE</sequence>
<dbReference type="OrthoDB" id="787720at2"/>
<dbReference type="Proteomes" id="UP000095765">
    <property type="component" value="Unassembled WGS sequence"/>
</dbReference>
<organism evidence="1 2">
    <name type="scientific">Anaerotruncus colihominis</name>
    <dbReference type="NCBI Taxonomy" id="169435"/>
    <lineage>
        <taxon>Bacteria</taxon>
        <taxon>Bacillati</taxon>
        <taxon>Bacillota</taxon>
        <taxon>Clostridia</taxon>
        <taxon>Eubacteriales</taxon>
        <taxon>Oscillospiraceae</taxon>
        <taxon>Anaerotruncus</taxon>
    </lineage>
</organism>
<name>A0A174TWV9_9FIRM</name>
<dbReference type="RefSeq" id="WP_055245903.1">
    <property type="nucleotide sequence ID" value="NZ_CZBE01000027.1"/>
</dbReference>
<evidence type="ECO:0000313" key="1">
    <source>
        <dbReference type="EMBL" id="CUQ12035.1"/>
    </source>
</evidence>
<evidence type="ECO:0000313" key="2">
    <source>
        <dbReference type="Proteomes" id="UP000095765"/>
    </source>
</evidence>
<dbReference type="AlphaFoldDB" id="A0A174TWV9"/>
<dbReference type="EMBL" id="CZBE01000027">
    <property type="protein sequence ID" value="CUQ12035.1"/>
    <property type="molecule type" value="Genomic_DNA"/>
</dbReference>
<proteinExistence type="predicted"/>
<accession>A0A174TWV9</accession>
<dbReference type="Pfam" id="PF13479">
    <property type="entry name" value="AAA_24"/>
    <property type="match status" value="1"/>
</dbReference>
<reference evidence="1 2" key="1">
    <citation type="submission" date="2015-09" db="EMBL/GenBank/DDBJ databases">
        <authorList>
            <consortium name="Pathogen Informatics"/>
        </authorList>
    </citation>
    <scope>NUCLEOTIDE SEQUENCE [LARGE SCALE GENOMIC DNA]</scope>
    <source>
        <strain evidence="1 2">2789STDY5834939</strain>
    </source>
</reference>